<dbReference type="Proteomes" id="UP000184300">
    <property type="component" value="Unassembled WGS sequence"/>
</dbReference>
<dbReference type="EMBL" id="KV878910">
    <property type="protein sequence ID" value="OJJ80484.1"/>
    <property type="molecule type" value="Genomic_DNA"/>
</dbReference>
<organism evidence="1 2">
    <name type="scientific">Aspergillus glaucus CBS 516.65</name>
    <dbReference type="NCBI Taxonomy" id="1160497"/>
    <lineage>
        <taxon>Eukaryota</taxon>
        <taxon>Fungi</taxon>
        <taxon>Dikarya</taxon>
        <taxon>Ascomycota</taxon>
        <taxon>Pezizomycotina</taxon>
        <taxon>Eurotiomycetes</taxon>
        <taxon>Eurotiomycetidae</taxon>
        <taxon>Eurotiales</taxon>
        <taxon>Aspergillaceae</taxon>
        <taxon>Aspergillus</taxon>
        <taxon>Aspergillus subgen. Aspergillus</taxon>
    </lineage>
</organism>
<evidence type="ECO:0000313" key="1">
    <source>
        <dbReference type="EMBL" id="OJJ80484.1"/>
    </source>
</evidence>
<proteinExistence type="predicted"/>
<reference evidence="2" key="1">
    <citation type="journal article" date="2017" name="Genome Biol.">
        <title>Comparative genomics reveals high biological diversity and specific adaptations in the industrially and medically important fungal genus Aspergillus.</title>
        <authorList>
            <person name="de Vries R.P."/>
            <person name="Riley R."/>
            <person name="Wiebenga A."/>
            <person name="Aguilar-Osorio G."/>
            <person name="Amillis S."/>
            <person name="Uchima C.A."/>
            <person name="Anderluh G."/>
            <person name="Asadollahi M."/>
            <person name="Askin M."/>
            <person name="Barry K."/>
            <person name="Battaglia E."/>
            <person name="Bayram O."/>
            <person name="Benocci T."/>
            <person name="Braus-Stromeyer S.A."/>
            <person name="Caldana C."/>
            <person name="Canovas D."/>
            <person name="Cerqueira G.C."/>
            <person name="Chen F."/>
            <person name="Chen W."/>
            <person name="Choi C."/>
            <person name="Clum A."/>
            <person name="Dos Santos R.A."/>
            <person name="Damasio A.R."/>
            <person name="Diallinas G."/>
            <person name="Emri T."/>
            <person name="Fekete E."/>
            <person name="Flipphi M."/>
            <person name="Freyberg S."/>
            <person name="Gallo A."/>
            <person name="Gournas C."/>
            <person name="Habgood R."/>
            <person name="Hainaut M."/>
            <person name="Harispe M.L."/>
            <person name="Henrissat B."/>
            <person name="Hilden K.S."/>
            <person name="Hope R."/>
            <person name="Hossain A."/>
            <person name="Karabika E."/>
            <person name="Karaffa L."/>
            <person name="Karanyi Z."/>
            <person name="Krasevec N."/>
            <person name="Kuo A."/>
            <person name="Kusch H."/>
            <person name="LaButti K."/>
            <person name="Lagendijk E.L."/>
            <person name="Lapidus A."/>
            <person name="Levasseur A."/>
            <person name="Lindquist E."/>
            <person name="Lipzen A."/>
            <person name="Logrieco A.F."/>
            <person name="MacCabe A."/>
            <person name="Maekelae M.R."/>
            <person name="Malavazi I."/>
            <person name="Melin P."/>
            <person name="Meyer V."/>
            <person name="Mielnichuk N."/>
            <person name="Miskei M."/>
            <person name="Molnar A.P."/>
            <person name="Mule G."/>
            <person name="Ngan C.Y."/>
            <person name="Orejas M."/>
            <person name="Orosz E."/>
            <person name="Ouedraogo J.P."/>
            <person name="Overkamp K.M."/>
            <person name="Park H.-S."/>
            <person name="Perrone G."/>
            <person name="Piumi F."/>
            <person name="Punt P.J."/>
            <person name="Ram A.F."/>
            <person name="Ramon A."/>
            <person name="Rauscher S."/>
            <person name="Record E."/>
            <person name="Riano-Pachon D.M."/>
            <person name="Robert V."/>
            <person name="Roehrig J."/>
            <person name="Ruller R."/>
            <person name="Salamov A."/>
            <person name="Salih N.S."/>
            <person name="Samson R.A."/>
            <person name="Sandor E."/>
            <person name="Sanguinetti M."/>
            <person name="Schuetze T."/>
            <person name="Sepcic K."/>
            <person name="Shelest E."/>
            <person name="Sherlock G."/>
            <person name="Sophianopoulou V."/>
            <person name="Squina F.M."/>
            <person name="Sun H."/>
            <person name="Susca A."/>
            <person name="Todd R.B."/>
            <person name="Tsang A."/>
            <person name="Unkles S.E."/>
            <person name="van de Wiele N."/>
            <person name="van Rossen-Uffink D."/>
            <person name="Oliveira J.V."/>
            <person name="Vesth T.C."/>
            <person name="Visser J."/>
            <person name="Yu J.-H."/>
            <person name="Zhou M."/>
            <person name="Andersen M.R."/>
            <person name="Archer D.B."/>
            <person name="Baker S.E."/>
            <person name="Benoit I."/>
            <person name="Brakhage A.A."/>
            <person name="Braus G.H."/>
            <person name="Fischer R."/>
            <person name="Frisvad J.C."/>
            <person name="Goldman G.H."/>
            <person name="Houbraken J."/>
            <person name="Oakley B."/>
            <person name="Pocsi I."/>
            <person name="Scazzocchio C."/>
            <person name="Seiboth B."/>
            <person name="vanKuyk P.A."/>
            <person name="Wortman J."/>
            <person name="Dyer P.S."/>
            <person name="Grigoriev I.V."/>
        </authorList>
    </citation>
    <scope>NUCLEOTIDE SEQUENCE [LARGE SCALE GENOMIC DNA]</scope>
    <source>
        <strain evidence="2">CBS 516.65</strain>
    </source>
</reference>
<sequence length="493" mass="55650">MRVQQICLGVSTHKQLSSPAEVNPSDRKKDRERCTASLLRSCPASVWPEGSATAHSHPMLVTVEDHIDHISAIHEALRAAIVNIVNRWWSDTKANFPARMPIEPYEESLLRWMEALPAGTTRPFDECLGSWRPDFLIEDVVDASKPGGTREQFRICEINARFCWNGFFHGAYGQRALDDLGAREKGFRGAADCEETINELLTLVDTSKPLHLLKGEEHGIDIWLLAWAAEQRTGIRPRFITPEDLRLVPCDKAPLGQKLCCVIPSDAITSPESTVFELEGERLEDVHQVNLELHQRELRAMPIKVLRHLSLRCFNDLRVILLVHDKRMLGIILQELDALVHRHGVLTPKQAEILREGISTTFIPGSSEISQLKKDCHHNPNLKDNFILKPIRSGKGAGILFGDELSPEDWQTKLESCQQATIFPGQISYIVQRKIPQAIYDVYSRDSEESRKMHLVGTYHVVNGRYLGLGTWRSSPARICAISRGGSWICSIY</sequence>
<evidence type="ECO:0000313" key="2">
    <source>
        <dbReference type="Proteomes" id="UP000184300"/>
    </source>
</evidence>
<dbReference type="RefSeq" id="XP_022397182.1">
    <property type="nucleotide sequence ID" value="XM_022547503.1"/>
</dbReference>
<name>A0A1L9V966_ASPGL</name>
<dbReference type="SUPFAM" id="SSF56059">
    <property type="entry name" value="Glutathione synthetase ATP-binding domain-like"/>
    <property type="match status" value="1"/>
</dbReference>
<dbReference type="OrthoDB" id="2117718at2759"/>
<dbReference type="STRING" id="1160497.A0A1L9V966"/>
<dbReference type="VEuPathDB" id="FungiDB:ASPGLDRAFT_51313"/>
<dbReference type="AlphaFoldDB" id="A0A1L9V966"/>
<gene>
    <name evidence="1" type="ORF">ASPGLDRAFT_51313</name>
</gene>
<keyword evidence="2" id="KW-1185">Reference proteome</keyword>
<dbReference type="GeneID" id="34463764"/>
<protein>
    <submittedName>
        <fullName evidence="1">Uncharacterized protein</fullName>
    </submittedName>
</protein>
<accession>A0A1L9V966</accession>